<dbReference type="Gene3D" id="1.20.1600.10">
    <property type="entry name" value="Outer membrane efflux proteins (OEP)"/>
    <property type="match status" value="1"/>
</dbReference>
<comment type="caution">
    <text evidence="3">The sequence shown here is derived from an EMBL/GenBank/DDBJ whole genome shotgun (WGS) entry which is preliminary data.</text>
</comment>
<evidence type="ECO:0000256" key="1">
    <source>
        <dbReference type="ARBA" id="ARBA00007613"/>
    </source>
</evidence>
<protein>
    <submittedName>
        <fullName evidence="3">TolC family protein</fullName>
    </submittedName>
</protein>
<evidence type="ECO:0000313" key="4">
    <source>
        <dbReference type="Proteomes" id="UP001202831"/>
    </source>
</evidence>
<reference evidence="3 4" key="1">
    <citation type="submission" date="2022-01" db="EMBL/GenBank/DDBJ databases">
        <title>Whole genome-based taxonomy of the Shewanellaceae.</title>
        <authorList>
            <person name="Martin-Rodriguez A.J."/>
        </authorList>
    </citation>
    <scope>NUCLEOTIDE SEQUENCE [LARGE SCALE GENOMIC DNA]</scope>
    <source>
        <strain evidence="3 4">DSM 21332</strain>
    </source>
</reference>
<keyword evidence="2" id="KW-0732">Signal</keyword>
<feature type="signal peptide" evidence="2">
    <location>
        <begin position="1"/>
        <end position="24"/>
    </location>
</feature>
<gene>
    <name evidence="3" type="ORF">L2725_00745</name>
</gene>
<dbReference type="Proteomes" id="UP001202831">
    <property type="component" value="Unassembled WGS sequence"/>
</dbReference>
<accession>A0ABT0N1L3</accession>
<organism evidence="3 4">
    <name type="scientific">Shewanella corallii</name>
    <dbReference type="NCBI Taxonomy" id="560080"/>
    <lineage>
        <taxon>Bacteria</taxon>
        <taxon>Pseudomonadati</taxon>
        <taxon>Pseudomonadota</taxon>
        <taxon>Gammaproteobacteria</taxon>
        <taxon>Alteromonadales</taxon>
        <taxon>Shewanellaceae</taxon>
        <taxon>Shewanella</taxon>
    </lineage>
</organism>
<feature type="chain" id="PRO_5046978655" evidence="2">
    <location>
        <begin position="25"/>
        <end position="450"/>
    </location>
</feature>
<name>A0ABT0N1L3_9GAMM</name>
<proteinExistence type="inferred from homology"/>
<evidence type="ECO:0000313" key="3">
    <source>
        <dbReference type="EMBL" id="MCL2912321.1"/>
    </source>
</evidence>
<dbReference type="Pfam" id="PF02321">
    <property type="entry name" value="OEP"/>
    <property type="match status" value="1"/>
</dbReference>
<dbReference type="EMBL" id="JAKIKT010000001">
    <property type="protein sequence ID" value="MCL2912321.1"/>
    <property type="molecule type" value="Genomic_DNA"/>
</dbReference>
<evidence type="ECO:0000256" key="2">
    <source>
        <dbReference type="SAM" id="SignalP"/>
    </source>
</evidence>
<dbReference type="SUPFAM" id="SSF56954">
    <property type="entry name" value="Outer membrane efflux proteins (OEP)"/>
    <property type="match status" value="1"/>
</dbReference>
<dbReference type="RefSeq" id="WP_249247107.1">
    <property type="nucleotide sequence ID" value="NZ_JAKIKT010000001.1"/>
</dbReference>
<comment type="similarity">
    <text evidence="1">Belongs to the outer membrane factor (OMF) (TC 1.B.17) family.</text>
</comment>
<sequence>MKKTILAMALVGLFGSPIASQSWAASSLAASASSAMAGLPGDMAPAQHHSAEYRAAVSHEWTVQLLENINKLPEMAAQQARARQLGFELEAASQAVYNPELGLSYVNGPEDTYGIELSQTIDWGDKSGNARSQALLTQQIAQLEMKLERSRLLGDSLSALIEQRLRNKELAFARQQLEYAGTQLEIARQRVAAGDISQAELELMSMELAGNSADYAMAEQAALAADIQVMSLLGAESQSFSDFLPLISIDGFAAVDMQLPALELVYKQVQLAKSQAAVSRSDNSIDPTISLSAERDGDDNKFGIGVSVPLQVRNSYRDVSAAADEAVTVAEQGYLSTERLLKQQHKQFQMSVPRLQERYGDWQQLAFSAGSQAASSLGQQWQLGDISTSDYLQSRRQLSANYLVGLQLETAIYQSWIDWLAVSGQLETFILKLASQAQTQAQTQSGPLAE</sequence>
<keyword evidence="4" id="KW-1185">Reference proteome</keyword>
<dbReference type="InterPro" id="IPR003423">
    <property type="entry name" value="OMP_efflux"/>
</dbReference>